<keyword evidence="2" id="KW-1185">Reference proteome</keyword>
<comment type="caution">
    <text evidence="1">The sequence shown here is derived from an EMBL/GenBank/DDBJ whole genome shotgun (WGS) entry which is preliminary data.</text>
</comment>
<accession>A0AAV3Q2X9</accession>
<proteinExistence type="predicted"/>
<dbReference type="AlphaFoldDB" id="A0AAV3Q2X9"/>
<evidence type="ECO:0000313" key="1">
    <source>
        <dbReference type="EMBL" id="GAA0157875.1"/>
    </source>
</evidence>
<organism evidence="1 2">
    <name type="scientific">Lithospermum erythrorhizon</name>
    <name type="common">Purple gromwell</name>
    <name type="synonym">Lithospermum officinale var. erythrorhizon</name>
    <dbReference type="NCBI Taxonomy" id="34254"/>
    <lineage>
        <taxon>Eukaryota</taxon>
        <taxon>Viridiplantae</taxon>
        <taxon>Streptophyta</taxon>
        <taxon>Embryophyta</taxon>
        <taxon>Tracheophyta</taxon>
        <taxon>Spermatophyta</taxon>
        <taxon>Magnoliopsida</taxon>
        <taxon>eudicotyledons</taxon>
        <taxon>Gunneridae</taxon>
        <taxon>Pentapetalae</taxon>
        <taxon>asterids</taxon>
        <taxon>lamiids</taxon>
        <taxon>Boraginales</taxon>
        <taxon>Boraginaceae</taxon>
        <taxon>Boraginoideae</taxon>
        <taxon>Lithospermeae</taxon>
        <taxon>Lithospermum</taxon>
    </lineage>
</organism>
<name>A0AAV3Q2X9_LITER</name>
<gene>
    <name evidence="1" type="ORF">LIER_38538</name>
</gene>
<sequence length="171" mass="19679">MNLALLAKQGWRVVTRQASILYKLLKGRYFRNTSFLNAKVGYNPSFGWRSMLEGRKVVRKGKRWRVGDGKGIDIWKDPWVPRQTDFYMRGARNDGPRYVSQCTKNGKWDTELVKSVMDSDNANLVLAIPLSRQQIRDRLVWNHTKSGNYLTSSGYLSTRNMKRNGELGGSC</sequence>
<protein>
    <submittedName>
        <fullName evidence="1">Uncharacterized protein</fullName>
    </submittedName>
</protein>
<evidence type="ECO:0000313" key="2">
    <source>
        <dbReference type="Proteomes" id="UP001454036"/>
    </source>
</evidence>
<dbReference type="Proteomes" id="UP001454036">
    <property type="component" value="Unassembled WGS sequence"/>
</dbReference>
<reference evidence="1 2" key="1">
    <citation type="submission" date="2024-01" db="EMBL/GenBank/DDBJ databases">
        <title>The complete chloroplast genome sequence of Lithospermum erythrorhizon: insights into the phylogenetic relationship among Boraginaceae species and the maternal lineages of purple gromwells.</title>
        <authorList>
            <person name="Okada T."/>
            <person name="Watanabe K."/>
        </authorList>
    </citation>
    <scope>NUCLEOTIDE SEQUENCE [LARGE SCALE GENOMIC DNA]</scope>
</reference>
<dbReference type="EMBL" id="BAABME010019640">
    <property type="protein sequence ID" value="GAA0157875.1"/>
    <property type="molecule type" value="Genomic_DNA"/>
</dbReference>